<dbReference type="EMBL" id="KZ504167">
    <property type="protein sequence ID" value="PKU59049.1"/>
    <property type="molecule type" value="Genomic_DNA"/>
</dbReference>
<proteinExistence type="predicted"/>
<reference evidence="2 3" key="2">
    <citation type="journal article" date="2017" name="Nature">
        <title>The Apostasia genome and the evolution of orchids.</title>
        <authorList>
            <person name="Zhang G.Q."/>
            <person name="Liu K.W."/>
            <person name="Li Z."/>
            <person name="Lohaus R."/>
            <person name="Hsiao Y.Y."/>
            <person name="Niu S.C."/>
            <person name="Wang J.Y."/>
            <person name="Lin Y.C."/>
            <person name="Xu Q."/>
            <person name="Chen L.J."/>
            <person name="Yoshida K."/>
            <person name="Fujiwara S."/>
            <person name="Wang Z.W."/>
            <person name="Zhang Y.Q."/>
            <person name="Mitsuda N."/>
            <person name="Wang M."/>
            <person name="Liu G.H."/>
            <person name="Pecoraro L."/>
            <person name="Huang H.X."/>
            <person name="Xiao X.J."/>
            <person name="Lin M."/>
            <person name="Wu X.Y."/>
            <person name="Wu W.L."/>
            <person name="Chen Y.Y."/>
            <person name="Chang S.B."/>
            <person name="Sakamoto S."/>
            <person name="Ohme-Takagi M."/>
            <person name="Yagi M."/>
            <person name="Zeng S.J."/>
            <person name="Shen C.Y."/>
            <person name="Yeh C.M."/>
            <person name="Luo Y.B."/>
            <person name="Tsai W.C."/>
            <person name="Van de Peer Y."/>
            <person name="Liu Z.J."/>
        </authorList>
    </citation>
    <scope>NUCLEOTIDE SEQUENCE [LARGE SCALE GENOMIC DNA]</scope>
    <source>
        <tissue evidence="2">The whole plant</tissue>
    </source>
</reference>
<accession>A0A2I0V6K8</accession>
<organism evidence="2 3">
    <name type="scientific">Dendrobium catenatum</name>
    <dbReference type="NCBI Taxonomy" id="906689"/>
    <lineage>
        <taxon>Eukaryota</taxon>
        <taxon>Viridiplantae</taxon>
        <taxon>Streptophyta</taxon>
        <taxon>Embryophyta</taxon>
        <taxon>Tracheophyta</taxon>
        <taxon>Spermatophyta</taxon>
        <taxon>Magnoliopsida</taxon>
        <taxon>Liliopsida</taxon>
        <taxon>Asparagales</taxon>
        <taxon>Orchidaceae</taxon>
        <taxon>Epidendroideae</taxon>
        <taxon>Malaxideae</taxon>
        <taxon>Dendrobiinae</taxon>
        <taxon>Dendrobium</taxon>
    </lineage>
</organism>
<name>A0A2I0V6K8_9ASPA</name>
<protein>
    <submittedName>
        <fullName evidence="2">Uncharacterized protein</fullName>
    </submittedName>
</protein>
<feature type="region of interest" description="Disordered" evidence="1">
    <location>
        <begin position="69"/>
        <end position="88"/>
    </location>
</feature>
<dbReference type="AlphaFoldDB" id="A0A2I0V6K8"/>
<gene>
    <name evidence="2" type="ORF">MA16_Dca024847</name>
</gene>
<evidence type="ECO:0000313" key="2">
    <source>
        <dbReference type="EMBL" id="PKU59049.1"/>
    </source>
</evidence>
<sequence length="177" mass="19492">MAVDAPLVVRKLLVENVHEMGDDPIQIIFNGVVITKADVKERLSDDVDVSLGVEYESVINFGIRHASSPRVEGTPKRKKRKRGGGGLEGKRVSRLEDLFLESKQCLLGNLNFKFKIQEGGPAGAEVEGKIGEGGQRLGKGFEWWRPAAWAAQGGRRLDDFEGGESYGQKIKGKTWKT</sequence>
<reference evidence="2 3" key="1">
    <citation type="journal article" date="2016" name="Sci. Rep.">
        <title>The Dendrobium catenatum Lindl. genome sequence provides insights into polysaccharide synthase, floral development and adaptive evolution.</title>
        <authorList>
            <person name="Zhang G.Q."/>
            <person name="Xu Q."/>
            <person name="Bian C."/>
            <person name="Tsai W.C."/>
            <person name="Yeh C.M."/>
            <person name="Liu K.W."/>
            <person name="Yoshida K."/>
            <person name="Zhang L.S."/>
            <person name="Chang S.B."/>
            <person name="Chen F."/>
            <person name="Shi Y."/>
            <person name="Su Y.Y."/>
            <person name="Zhang Y.Q."/>
            <person name="Chen L.J."/>
            <person name="Yin Y."/>
            <person name="Lin M."/>
            <person name="Huang H."/>
            <person name="Deng H."/>
            <person name="Wang Z.W."/>
            <person name="Zhu S.L."/>
            <person name="Zhao X."/>
            <person name="Deng C."/>
            <person name="Niu S.C."/>
            <person name="Huang J."/>
            <person name="Wang M."/>
            <person name="Liu G.H."/>
            <person name="Yang H.J."/>
            <person name="Xiao X.J."/>
            <person name="Hsiao Y.Y."/>
            <person name="Wu W.L."/>
            <person name="Chen Y.Y."/>
            <person name="Mitsuda N."/>
            <person name="Ohme-Takagi M."/>
            <person name="Luo Y.B."/>
            <person name="Van de Peer Y."/>
            <person name="Liu Z.J."/>
        </authorList>
    </citation>
    <scope>NUCLEOTIDE SEQUENCE [LARGE SCALE GENOMIC DNA]</scope>
    <source>
        <tissue evidence="2">The whole plant</tissue>
    </source>
</reference>
<keyword evidence="3" id="KW-1185">Reference proteome</keyword>
<dbReference type="Proteomes" id="UP000233837">
    <property type="component" value="Unassembled WGS sequence"/>
</dbReference>
<evidence type="ECO:0000256" key="1">
    <source>
        <dbReference type="SAM" id="MobiDB-lite"/>
    </source>
</evidence>
<evidence type="ECO:0000313" key="3">
    <source>
        <dbReference type="Proteomes" id="UP000233837"/>
    </source>
</evidence>